<gene>
    <name evidence="1" type="ORF">DSCW_13390</name>
</gene>
<dbReference type="EMBL" id="AP021875">
    <property type="protein sequence ID" value="BBO73922.1"/>
    <property type="molecule type" value="Genomic_DNA"/>
</dbReference>
<accession>A0A5K7YVZ8</accession>
<protein>
    <submittedName>
        <fullName evidence="1">Uncharacterized protein</fullName>
    </submittedName>
</protein>
<name>A0A5K7YVZ8_9BACT</name>
<dbReference type="GO" id="GO:0051304">
    <property type="term" value="P:chromosome separation"/>
    <property type="evidence" value="ECO:0007669"/>
    <property type="project" value="InterPro"/>
</dbReference>
<dbReference type="AlphaFoldDB" id="A0A5K7YVZ8"/>
<organism evidence="1 2">
    <name type="scientific">Desulfosarcina widdelii</name>
    <dbReference type="NCBI Taxonomy" id="947919"/>
    <lineage>
        <taxon>Bacteria</taxon>
        <taxon>Pseudomonadati</taxon>
        <taxon>Thermodesulfobacteriota</taxon>
        <taxon>Desulfobacteria</taxon>
        <taxon>Desulfobacterales</taxon>
        <taxon>Desulfosarcinaceae</taxon>
        <taxon>Desulfosarcina</taxon>
    </lineage>
</organism>
<dbReference type="KEGG" id="dwd:DSCW_13390"/>
<keyword evidence="2" id="KW-1185">Reference proteome</keyword>
<dbReference type="Pfam" id="PF04079">
    <property type="entry name" value="SMC_ScpB"/>
    <property type="match status" value="1"/>
</dbReference>
<reference evidence="1 2" key="1">
    <citation type="submission" date="2019-11" db="EMBL/GenBank/DDBJ databases">
        <title>Comparative genomics of hydrocarbon-degrading Desulfosarcina strains.</title>
        <authorList>
            <person name="Watanabe M."/>
            <person name="Kojima H."/>
            <person name="Fukui M."/>
        </authorList>
    </citation>
    <scope>NUCLEOTIDE SEQUENCE [LARGE SCALE GENOMIC DNA]</scope>
    <source>
        <strain evidence="1 2">PP31</strain>
    </source>
</reference>
<dbReference type="RefSeq" id="WP_155302991.1">
    <property type="nucleotide sequence ID" value="NZ_AP021875.1"/>
</dbReference>
<evidence type="ECO:0000313" key="2">
    <source>
        <dbReference type="Proteomes" id="UP000427769"/>
    </source>
</evidence>
<dbReference type="InterPro" id="IPR005234">
    <property type="entry name" value="ScpB_csome_segregation"/>
</dbReference>
<dbReference type="Proteomes" id="UP000427769">
    <property type="component" value="Chromosome"/>
</dbReference>
<proteinExistence type="predicted"/>
<sequence>MVVLPLGFLSHLHLCDRAPHRNAKYELRKGGFVLKPMAGGDLFRTQGRHDPWIKVMVHSRLSKAALGTLAIVACDPPAICSDIEHV</sequence>
<evidence type="ECO:0000313" key="1">
    <source>
        <dbReference type="EMBL" id="BBO73922.1"/>
    </source>
</evidence>
<dbReference type="OrthoDB" id="9806226at2"/>